<dbReference type="EMBL" id="VLLG01000004">
    <property type="protein sequence ID" value="TWI86626.1"/>
    <property type="molecule type" value="Genomic_DNA"/>
</dbReference>
<gene>
    <name evidence="2" type="ORF">LX66_3888</name>
</gene>
<sequence length="124" mass="13736">MCSFPKTVTISLGILLVYSSCSHSVFQRNRVYQAPRMGAESRFDEGLRREKHPQHLFSKKERRDMEKMGTLSQEKRAAPNTRISAARADSIANGLAPADSTQTTADSTRLPMDSAQAPPPDTAR</sequence>
<comment type="caution">
    <text evidence="2">The sequence shown here is derived from an EMBL/GenBank/DDBJ whole genome shotgun (WGS) entry which is preliminary data.</text>
</comment>
<reference evidence="2 3" key="1">
    <citation type="journal article" date="2013" name="Stand. Genomic Sci.">
        <title>Genomic Encyclopedia of Type Strains, Phase I: The one thousand microbial genomes (KMG-I) project.</title>
        <authorList>
            <person name="Kyrpides N.C."/>
            <person name="Woyke T."/>
            <person name="Eisen J.A."/>
            <person name="Garrity G."/>
            <person name="Lilburn T.G."/>
            <person name="Beck B.J."/>
            <person name="Whitman W.B."/>
            <person name="Hugenholtz P."/>
            <person name="Klenk H.P."/>
        </authorList>
    </citation>
    <scope>NUCLEOTIDE SEQUENCE [LARGE SCALE GENOMIC DNA]</scope>
    <source>
        <strain evidence="2 3">DSM 13484</strain>
    </source>
</reference>
<evidence type="ECO:0000256" key="1">
    <source>
        <dbReference type="SAM" id="MobiDB-lite"/>
    </source>
</evidence>
<evidence type="ECO:0000313" key="3">
    <source>
        <dbReference type="Proteomes" id="UP000316778"/>
    </source>
</evidence>
<evidence type="ECO:0000313" key="2">
    <source>
        <dbReference type="EMBL" id="TWI86626.1"/>
    </source>
</evidence>
<feature type="region of interest" description="Disordered" evidence="1">
    <location>
        <begin position="89"/>
        <end position="124"/>
    </location>
</feature>
<protein>
    <submittedName>
        <fullName evidence="2">Uncharacterized protein</fullName>
    </submittedName>
</protein>
<name>A0A562T0M1_CHIJA</name>
<organism evidence="2 3">
    <name type="scientific">Chitinophaga japonensis</name>
    <name type="common">Flexibacter japonensis</name>
    <dbReference type="NCBI Taxonomy" id="104662"/>
    <lineage>
        <taxon>Bacteria</taxon>
        <taxon>Pseudomonadati</taxon>
        <taxon>Bacteroidota</taxon>
        <taxon>Chitinophagia</taxon>
        <taxon>Chitinophagales</taxon>
        <taxon>Chitinophagaceae</taxon>
        <taxon>Chitinophaga</taxon>
    </lineage>
</organism>
<dbReference type="Proteomes" id="UP000316778">
    <property type="component" value="Unassembled WGS sequence"/>
</dbReference>
<keyword evidence="3" id="KW-1185">Reference proteome</keyword>
<dbReference type="RefSeq" id="WP_145716575.1">
    <property type="nucleotide sequence ID" value="NZ_BAAAFY010000004.1"/>
</dbReference>
<proteinExistence type="predicted"/>
<dbReference type="OrthoDB" id="671751at2"/>
<accession>A0A562T0M1</accession>
<dbReference type="AlphaFoldDB" id="A0A562T0M1"/>